<protein>
    <recommendedName>
        <fullName evidence="2">NADH:ubiquinone reductase (non-electrogenic)</fullName>
        <ecNumber evidence="2">1.6.5.9</ecNumber>
    </recommendedName>
</protein>
<dbReference type="PATRIC" id="fig|1631356.3.peg.981"/>
<gene>
    <name evidence="11" type="ORF">VV01_05170</name>
</gene>
<dbReference type="InterPro" id="IPR023753">
    <property type="entry name" value="FAD/NAD-binding_dom"/>
</dbReference>
<evidence type="ECO:0000259" key="10">
    <source>
        <dbReference type="Pfam" id="PF22366"/>
    </source>
</evidence>
<dbReference type="STRING" id="1631356.VV01_05170"/>
<keyword evidence="4" id="KW-0274">FAD</keyword>
<dbReference type="PANTHER" id="PTHR43706:SF47">
    <property type="entry name" value="EXTERNAL NADH-UBIQUINONE OXIDOREDUCTASE 1, MITOCHONDRIAL-RELATED"/>
    <property type="match status" value="1"/>
</dbReference>
<keyword evidence="5" id="KW-0809">Transit peptide</keyword>
<evidence type="ECO:0000259" key="9">
    <source>
        <dbReference type="Pfam" id="PF07992"/>
    </source>
</evidence>
<keyword evidence="7" id="KW-0520">NAD</keyword>
<keyword evidence="12" id="KW-1185">Reference proteome</keyword>
<dbReference type="Pfam" id="PF22366">
    <property type="entry name" value="NDH2_C"/>
    <property type="match status" value="1"/>
</dbReference>
<dbReference type="EC" id="1.6.5.9" evidence="2"/>
<evidence type="ECO:0000256" key="6">
    <source>
        <dbReference type="ARBA" id="ARBA00023002"/>
    </source>
</evidence>
<dbReference type="Proteomes" id="UP000037397">
    <property type="component" value="Unassembled WGS sequence"/>
</dbReference>
<dbReference type="RefSeq" id="WP_050668957.1">
    <property type="nucleotide sequence ID" value="NZ_LAIR01000002.1"/>
</dbReference>
<evidence type="ECO:0000256" key="7">
    <source>
        <dbReference type="ARBA" id="ARBA00023027"/>
    </source>
</evidence>
<evidence type="ECO:0000256" key="4">
    <source>
        <dbReference type="ARBA" id="ARBA00022827"/>
    </source>
</evidence>
<dbReference type="GO" id="GO:0050136">
    <property type="term" value="F:NADH dehydrogenase (quinone) (non-electrogenic) activity"/>
    <property type="evidence" value="ECO:0007669"/>
    <property type="project" value="UniProtKB-EC"/>
</dbReference>
<comment type="catalytic activity">
    <reaction evidence="8">
        <text>a quinone + NADH + H(+) = a quinol + NAD(+)</text>
        <dbReference type="Rhea" id="RHEA:46160"/>
        <dbReference type="ChEBI" id="CHEBI:15378"/>
        <dbReference type="ChEBI" id="CHEBI:24646"/>
        <dbReference type="ChEBI" id="CHEBI:57540"/>
        <dbReference type="ChEBI" id="CHEBI:57945"/>
        <dbReference type="ChEBI" id="CHEBI:132124"/>
        <dbReference type="EC" id="1.6.5.9"/>
    </reaction>
</comment>
<dbReference type="PRINTS" id="PR00411">
    <property type="entry name" value="PNDRDTASEI"/>
</dbReference>
<evidence type="ECO:0000313" key="12">
    <source>
        <dbReference type="Proteomes" id="UP000037397"/>
    </source>
</evidence>
<dbReference type="EMBL" id="LAIR01000002">
    <property type="protein sequence ID" value="KNX36681.1"/>
    <property type="molecule type" value="Genomic_DNA"/>
</dbReference>
<accession>A0A0L6CFS7</accession>
<evidence type="ECO:0000256" key="2">
    <source>
        <dbReference type="ARBA" id="ARBA00012637"/>
    </source>
</evidence>
<keyword evidence="6" id="KW-0560">Oxidoreductase</keyword>
<sequence length="429" mass="45699">MTAPHGQRPHVVIVGGGFGGLSAVRALRRHDVDVTLVDKRAYNTFQPLLYQVATATLNPGDVTYFQRAVRAVNPHVRFRLGEVVRMDHAARTVSLDSGEDLAYDHLIIAAGVTANFFGIPGAEDNALPIYTRDGALDVRTRLFTGLEAAATEGDEHGDVRVVVVGGGATGVETAGALAEMRNHDLQVTYPELDPQRTHVTLVEMAPVLLGAFHEGSQAYAKASLEKRGVDLRLGTKVAEVRPDGVVVGDGELIPAGLVIWASGIAVSSSVADWGVPQGKGGRILVDDHLRVQGLPDVYAVGDIALDEGNALPQLAQPALQGGKYVAKQIVAGLAGAPELPPFRYRDKGSLATIGRSAAVAEISHLPDLKGFPAWAVWTGVHVFSLLGNRNRAATMVNLTAKYAFWNKSHNAIVGDLPTVRERARQRRAS</sequence>
<reference evidence="12" key="1">
    <citation type="submission" date="2015-03" db="EMBL/GenBank/DDBJ databases">
        <title>Luteipulveratus halotolerans sp. nov., a novel actinobacterium (Dermacoccaceae) from Sarawak, Malaysia.</title>
        <authorList>
            <person name="Juboi H."/>
            <person name="Basik A."/>
            <person name="Shamsul S.S."/>
            <person name="Arnold P."/>
            <person name="Schmitt E.K."/>
            <person name="Sanglier J.-J."/>
            <person name="Yeo T."/>
        </authorList>
    </citation>
    <scope>NUCLEOTIDE SEQUENCE [LARGE SCALE GENOMIC DNA]</scope>
    <source>
        <strain evidence="12">C296001</strain>
    </source>
</reference>
<evidence type="ECO:0000256" key="3">
    <source>
        <dbReference type="ARBA" id="ARBA00022630"/>
    </source>
</evidence>
<proteinExistence type="inferred from homology"/>
<dbReference type="Pfam" id="PF07992">
    <property type="entry name" value="Pyr_redox_2"/>
    <property type="match status" value="1"/>
</dbReference>
<evidence type="ECO:0000256" key="1">
    <source>
        <dbReference type="ARBA" id="ARBA00005272"/>
    </source>
</evidence>
<comment type="similarity">
    <text evidence="1">Belongs to the NADH dehydrogenase family.</text>
</comment>
<dbReference type="PRINTS" id="PR00368">
    <property type="entry name" value="FADPNR"/>
</dbReference>
<evidence type="ECO:0000313" key="11">
    <source>
        <dbReference type="EMBL" id="KNX36681.1"/>
    </source>
</evidence>
<comment type="caution">
    <text evidence="11">The sequence shown here is derived from an EMBL/GenBank/DDBJ whole genome shotgun (WGS) entry which is preliminary data.</text>
</comment>
<name>A0A0L6CFS7_9MICO</name>
<organism evidence="11 12">
    <name type="scientific">Luteipulveratus halotolerans</name>
    <dbReference type="NCBI Taxonomy" id="1631356"/>
    <lineage>
        <taxon>Bacteria</taxon>
        <taxon>Bacillati</taxon>
        <taxon>Actinomycetota</taxon>
        <taxon>Actinomycetes</taxon>
        <taxon>Micrococcales</taxon>
        <taxon>Dermacoccaceae</taxon>
        <taxon>Luteipulveratus</taxon>
    </lineage>
</organism>
<keyword evidence="3" id="KW-0285">Flavoprotein</keyword>
<evidence type="ECO:0000256" key="8">
    <source>
        <dbReference type="ARBA" id="ARBA00047599"/>
    </source>
</evidence>
<dbReference type="InterPro" id="IPR036188">
    <property type="entry name" value="FAD/NAD-bd_sf"/>
</dbReference>
<dbReference type="OrthoDB" id="9781621at2"/>
<evidence type="ECO:0000256" key="5">
    <source>
        <dbReference type="ARBA" id="ARBA00022946"/>
    </source>
</evidence>
<dbReference type="PANTHER" id="PTHR43706">
    <property type="entry name" value="NADH DEHYDROGENASE"/>
    <property type="match status" value="1"/>
</dbReference>
<dbReference type="InterPro" id="IPR054585">
    <property type="entry name" value="NDH2-like_C"/>
</dbReference>
<dbReference type="AlphaFoldDB" id="A0A0L6CFS7"/>
<dbReference type="InterPro" id="IPR045024">
    <property type="entry name" value="NDH-2"/>
</dbReference>
<feature type="domain" description="External alternative NADH-ubiquinone oxidoreductase-like C-terminal" evidence="10">
    <location>
        <begin position="347"/>
        <end position="401"/>
    </location>
</feature>
<feature type="domain" description="FAD/NAD(P)-binding" evidence="9">
    <location>
        <begin position="10"/>
        <end position="322"/>
    </location>
</feature>
<dbReference type="Gene3D" id="3.50.50.100">
    <property type="match status" value="1"/>
</dbReference>
<dbReference type="SUPFAM" id="SSF51905">
    <property type="entry name" value="FAD/NAD(P)-binding domain"/>
    <property type="match status" value="1"/>
</dbReference>